<dbReference type="EMBL" id="ASQP01000059">
    <property type="protein sequence ID" value="OMI40805.1"/>
    <property type="molecule type" value="Genomic_DNA"/>
</dbReference>
<gene>
    <name evidence="3" type="ORF">SPAR_03986</name>
</gene>
<evidence type="ECO:0000256" key="1">
    <source>
        <dbReference type="SAM" id="MobiDB-lite"/>
    </source>
</evidence>
<dbReference type="RefSeq" id="WP_065965425.1">
    <property type="nucleotide sequence ID" value="NZ_ASQP01000059.1"/>
</dbReference>
<evidence type="ECO:0000259" key="2">
    <source>
        <dbReference type="Pfam" id="PF13087"/>
    </source>
</evidence>
<dbReference type="Proteomes" id="UP000186168">
    <property type="component" value="Unassembled WGS sequence"/>
</dbReference>
<dbReference type="GeneID" id="96748978"/>
<dbReference type="SUPFAM" id="SSF52540">
    <property type="entry name" value="P-loop containing nucleoside triphosphate hydrolases"/>
    <property type="match status" value="1"/>
</dbReference>
<feature type="domain" description="DNA2/NAM7 helicase-like C-terminal" evidence="2">
    <location>
        <begin position="9"/>
        <end position="106"/>
    </location>
</feature>
<dbReference type="InterPro" id="IPR041679">
    <property type="entry name" value="DNA2/NAM7-like_C"/>
</dbReference>
<reference evidence="3 4" key="1">
    <citation type="submission" date="2013-05" db="EMBL/GenBank/DDBJ databases">
        <title>Genome sequence of Streptomyces sparsogenes DSM 40356.</title>
        <authorList>
            <person name="Coyne S."/>
            <person name="Seebeck F.P."/>
        </authorList>
    </citation>
    <scope>NUCLEOTIDE SEQUENCE [LARGE SCALE GENOMIC DNA]</scope>
    <source>
        <strain evidence="3 4">DSM 40356</strain>
    </source>
</reference>
<evidence type="ECO:0000313" key="4">
    <source>
        <dbReference type="Proteomes" id="UP000186168"/>
    </source>
</evidence>
<dbReference type="STRING" id="67365.GCA_001704635_00459"/>
<name>A0A1R1SR97_9ACTN</name>
<keyword evidence="4" id="KW-1185">Reference proteome</keyword>
<feature type="region of interest" description="Disordered" evidence="1">
    <location>
        <begin position="107"/>
        <end position="129"/>
    </location>
</feature>
<feature type="compositionally biased region" description="Low complexity" evidence="1">
    <location>
        <begin position="119"/>
        <end position="129"/>
    </location>
</feature>
<dbReference type="Pfam" id="PF13087">
    <property type="entry name" value="AAA_12"/>
    <property type="match status" value="1"/>
</dbReference>
<protein>
    <recommendedName>
        <fullName evidence="2">DNA2/NAM7 helicase-like C-terminal domain-containing protein</fullName>
    </recommendedName>
</protein>
<proteinExistence type="predicted"/>
<sequence length="129" mass="13840">MQCHRGKGEETGIATPYGMQADATLEAPRDAESGGGPLAEVGTAHRFPGREFPVVVFDTVEGADGRELWMSRAHREPDASDWARDGVRLLNVAATRVQTRLYVIGSWAPPFEPSPTPSSPSTSCTGTSR</sequence>
<dbReference type="AlphaFoldDB" id="A0A1R1SR97"/>
<comment type="caution">
    <text evidence="3">The sequence shown here is derived from an EMBL/GenBank/DDBJ whole genome shotgun (WGS) entry which is preliminary data.</text>
</comment>
<dbReference type="InterPro" id="IPR027417">
    <property type="entry name" value="P-loop_NTPase"/>
</dbReference>
<dbReference type="Gene3D" id="3.40.50.300">
    <property type="entry name" value="P-loop containing nucleotide triphosphate hydrolases"/>
    <property type="match status" value="1"/>
</dbReference>
<organism evidence="3 4">
    <name type="scientific">Streptomyces sparsogenes DSM 40356</name>
    <dbReference type="NCBI Taxonomy" id="1331668"/>
    <lineage>
        <taxon>Bacteria</taxon>
        <taxon>Bacillati</taxon>
        <taxon>Actinomycetota</taxon>
        <taxon>Actinomycetes</taxon>
        <taxon>Kitasatosporales</taxon>
        <taxon>Streptomycetaceae</taxon>
        <taxon>Streptomyces</taxon>
    </lineage>
</organism>
<evidence type="ECO:0000313" key="3">
    <source>
        <dbReference type="EMBL" id="OMI40805.1"/>
    </source>
</evidence>
<accession>A0A1R1SR97</accession>